<dbReference type="PANTHER" id="PTHR30545">
    <property type="entry name" value="SUGAR FERMENTATION STIMULATION PROTEIN A"/>
    <property type="match status" value="1"/>
</dbReference>
<proteinExistence type="predicted"/>
<dbReference type="EMBL" id="BARS01052643">
    <property type="protein sequence ID" value="GAG44306.1"/>
    <property type="molecule type" value="Genomic_DNA"/>
</dbReference>
<dbReference type="Pfam" id="PF17746">
    <property type="entry name" value="SfsA_N"/>
    <property type="match status" value="1"/>
</dbReference>
<reference evidence="2" key="1">
    <citation type="journal article" date="2014" name="Front. Microbiol.">
        <title>High frequency of phylogenetically diverse reductive dehalogenase-homologous genes in deep subseafloor sedimentary metagenomes.</title>
        <authorList>
            <person name="Kawai M."/>
            <person name="Futagami T."/>
            <person name="Toyoda A."/>
            <person name="Takaki Y."/>
            <person name="Nishi S."/>
            <person name="Hori S."/>
            <person name="Arai W."/>
            <person name="Tsubouchi T."/>
            <person name="Morono Y."/>
            <person name="Uchiyama I."/>
            <person name="Ito T."/>
            <person name="Fujiyama A."/>
            <person name="Inagaki F."/>
            <person name="Takami H."/>
        </authorList>
    </citation>
    <scope>NUCLEOTIDE SEQUENCE</scope>
    <source>
        <strain evidence="2">Expedition CK06-06</strain>
    </source>
</reference>
<dbReference type="AlphaFoldDB" id="X0Z6V0"/>
<feature type="non-terminal residue" evidence="2">
    <location>
        <position position="114"/>
    </location>
</feature>
<protein>
    <recommendedName>
        <fullName evidence="1">SfsA N-terminal OB domain-containing protein</fullName>
    </recommendedName>
</protein>
<accession>X0Z6V0</accession>
<dbReference type="PANTHER" id="PTHR30545:SF2">
    <property type="entry name" value="SUGAR FERMENTATION STIMULATION PROTEIN A"/>
    <property type="match status" value="1"/>
</dbReference>
<feature type="domain" description="SfsA N-terminal OB" evidence="1">
    <location>
        <begin position="20"/>
        <end position="82"/>
    </location>
</feature>
<dbReference type="InterPro" id="IPR005224">
    <property type="entry name" value="SfsA"/>
</dbReference>
<organism evidence="2">
    <name type="scientific">marine sediment metagenome</name>
    <dbReference type="NCBI Taxonomy" id="412755"/>
    <lineage>
        <taxon>unclassified sequences</taxon>
        <taxon>metagenomes</taxon>
        <taxon>ecological metagenomes</taxon>
    </lineage>
</organism>
<name>X0Z6V0_9ZZZZ</name>
<sequence length="114" mass="13213">MTPNKLPIFEIPDLKKGIFLTRPNRFVGEIEYKGQIETAHIHDPGRLKELLVKGAYVLFTYSKGKLNYYIKAVCIEDEWVLIDTALHSNIAMKVFEFLPEFSDIKEIRKEVKIG</sequence>
<dbReference type="GO" id="GO:0003677">
    <property type="term" value="F:DNA binding"/>
    <property type="evidence" value="ECO:0007669"/>
    <property type="project" value="InterPro"/>
</dbReference>
<gene>
    <name evidence="2" type="ORF">S01H1_78244</name>
</gene>
<dbReference type="InterPro" id="IPR041465">
    <property type="entry name" value="SfsA_N"/>
</dbReference>
<evidence type="ECO:0000313" key="2">
    <source>
        <dbReference type="EMBL" id="GAG44306.1"/>
    </source>
</evidence>
<evidence type="ECO:0000259" key="1">
    <source>
        <dbReference type="Pfam" id="PF17746"/>
    </source>
</evidence>
<dbReference type="Gene3D" id="2.40.50.580">
    <property type="match status" value="1"/>
</dbReference>
<comment type="caution">
    <text evidence="2">The sequence shown here is derived from an EMBL/GenBank/DDBJ whole genome shotgun (WGS) entry which is preliminary data.</text>
</comment>